<sequence>MPLFVHYISFMVLILSALQFLLPWKHVNTYLLYVLDIKQKKLIVIDTKPIPKYATDVPYKHYAIQIVGFRLKFMNAFRQLKADSWEDVHKWEFERAKGIVEDTDGFSDGWLILQYMAWWDSPRNVHIEKDAITMRHNFFIDLLAHEANAWRTRLPGIVKHFLWSITGKEIR</sequence>
<dbReference type="Proteomes" id="UP000298652">
    <property type="component" value="Chromosome 6"/>
</dbReference>
<reference evidence="2" key="1">
    <citation type="submission" date="2019-03" db="EMBL/GenBank/DDBJ databases">
        <title>WGS assembly of Setaria viridis.</title>
        <authorList>
            <person name="Huang P."/>
            <person name="Jenkins J."/>
            <person name="Grimwood J."/>
            <person name="Barry K."/>
            <person name="Healey A."/>
            <person name="Mamidi S."/>
            <person name="Sreedasyam A."/>
            <person name="Shu S."/>
            <person name="Feldman M."/>
            <person name="Wu J."/>
            <person name="Yu Y."/>
            <person name="Chen C."/>
            <person name="Johnson J."/>
            <person name="Rokhsar D."/>
            <person name="Baxter I."/>
            <person name="Schmutz J."/>
            <person name="Brutnell T."/>
            <person name="Kellogg E."/>
        </authorList>
    </citation>
    <scope>NUCLEOTIDE SEQUENCE [LARGE SCALE GENOMIC DNA]</scope>
</reference>
<name>A0A4U6U2M5_SETVI</name>
<keyword evidence="1" id="KW-0812">Transmembrane</keyword>
<keyword evidence="3" id="KW-1185">Reference proteome</keyword>
<organism evidence="2 3">
    <name type="scientific">Setaria viridis</name>
    <name type="common">Green bristlegrass</name>
    <name type="synonym">Setaria italica subsp. viridis</name>
    <dbReference type="NCBI Taxonomy" id="4556"/>
    <lineage>
        <taxon>Eukaryota</taxon>
        <taxon>Viridiplantae</taxon>
        <taxon>Streptophyta</taxon>
        <taxon>Embryophyta</taxon>
        <taxon>Tracheophyta</taxon>
        <taxon>Spermatophyta</taxon>
        <taxon>Magnoliopsida</taxon>
        <taxon>Liliopsida</taxon>
        <taxon>Poales</taxon>
        <taxon>Poaceae</taxon>
        <taxon>PACMAD clade</taxon>
        <taxon>Panicoideae</taxon>
        <taxon>Panicodae</taxon>
        <taxon>Paniceae</taxon>
        <taxon>Cenchrinae</taxon>
        <taxon>Setaria</taxon>
    </lineage>
</organism>
<accession>A0A4U6U2M5</accession>
<gene>
    <name evidence="2" type="ORF">SEVIR_6G124800v2</name>
</gene>
<dbReference type="Gramene" id="TKW09781">
    <property type="protein sequence ID" value="TKW09781"/>
    <property type="gene ID" value="SEVIR_6G124800v2"/>
</dbReference>
<keyword evidence="1" id="KW-1133">Transmembrane helix</keyword>
<dbReference type="AlphaFoldDB" id="A0A4U6U2M5"/>
<proteinExistence type="predicted"/>
<protein>
    <submittedName>
        <fullName evidence="2">Uncharacterized protein</fullName>
    </submittedName>
</protein>
<evidence type="ECO:0000313" key="3">
    <source>
        <dbReference type="Proteomes" id="UP000298652"/>
    </source>
</evidence>
<evidence type="ECO:0000313" key="2">
    <source>
        <dbReference type="EMBL" id="TKW09781.1"/>
    </source>
</evidence>
<feature type="transmembrane region" description="Helical" evidence="1">
    <location>
        <begin position="6"/>
        <end position="24"/>
    </location>
</feature>
<dbReference type="OMA" id="HYISFMV"/>
<keyword evidence="1" id="KW-0472">Membrane</keyword>
<dbReference type="EMBL" id="CM016557">
    <property type="protein sequence ID" value="TKW09781.1"/>
    <property type="molecule type" value="Genomic_DNA"/>
</dbReference>
<evidence type="ECO:0000256" key="1">
    <source>
        <dbReference type="SAM" id="Phobius"/>
    </source>
</evidence>